<dbReference type="InterPro" id="IPR003439">
    <property type="entry name" value="ABC_transporter-like_ATP-bd"/>
</dbReference>
<evidence type="ECO:0000256" key="3">
    <source>
        <dbReference type="ARBA" id="ARBA00022448"/>
    </source>
</evidence>
<evidence type="ECO:0000256" key="2">
    <source>
        <dbReference type="ARBA" id="ARBA00009440"/>
    </source>
</evidence>
<dbReference type="Gene3D" id="3.40.50.300">
    <property type="entry name" value="P-loop containing nucleotide triphosphate hydrolases"/>
    <property type="match status" value="1"/>
</dbReference>
<dbReference type="SMART" id="SM00382">
    <property type="entry name" value="AAA"/>
    <property type="match status" value="1"/>
</dbReference>
<keyword evidence="5 7" id="KW-0067">ATP-binding</keyword>
<sequence>MLILDRIYYQYDLYPILDGVSLTLAPGQILCLTGPSGCGKTTVMRIAAGLIKPNSGVVNNRFAGTAYVFQEPRLLPWQTTQENIAFGLKAQGISPAKRDRYSQELAQQLGLEKALNHYPHQLSGGMQQRVALGRALAINPDLLLLDEPFKGLDIGRRREFQAMLLKLLSDRKLAACIISHDLAEAVRFGDRILVMSPSPSRIVHQWQSPQSPATRDEVYIYQEVSQLLALPQVSSCFHLNNIASHPNFMKSQSN</sequence>
<evidence type="ECO:0000256" key="1">
    <source>
        <dbReference type="ARBA" id="ARBA00004417"/>
    </source>
</evidence>
<dbReference type="InterPro" id="IPR050166">
    <property type="entry name" value="ABC_transporter_ATP-bind"/>
</dbReference>
<dbReference type="SUPFAM" id="SSF52540">
    <property type="entry name" value="P-loop containing nucleoside triphosphate hydrolases"/>
    <property type="match status" value="1"/>
</dbReference>
<evidence type="ECO:0000259" key="6">
    <source>
        <dbReference type="PROSITE" id="PS50893"/>
    </source>
</evidence>
<protein>
    <submittedName>
        <fullName evidence="7">Taurine import ATP-binding protein TauB</fullName>
        <ecNumber evidence="7">3.6.3.36</ecNumber>
    </submittedName>
</protein>
<keyword evidence="3" id="KW-0813">Transport</keyword>
<dbReference type="Proteomes" id="UP000320055">
    <property type="component" value="Unassembled WGS sequence"/>
</dbReference>
<dbReference type="GO" id="GO:0005524">
    <property type="term" value="F:ATP binding"/>
    <property type="evidence" value="ECO:0007669"/>
    <property type="project" value="UniProtKB-KW"/>
</dbReference>
<evidence type="ECO:0000313" key="7">
    <source>
        <dbReference type="EMBL" id="VEP18367.1"/>
    </source>
</evidence>
<comment type="similarity">
    <text evidence="2">Belongs to the ABC transporter superfamily. Nitrate/nitrite/cyanate uptake transporter (NitT) (TC 3.A.1.16) family.</text>
</comment>
<dbReference type="AlphaFoldDB" id="A0A563W3Z3"/>
<organism evidence="7 8">
    <name type="scientific">Hyella patelloides LEGE 07179</name>
    <dbReference type="NCBI Taxonomy" id="945734"/>
    <lineage>
        <taxon>Bacteria</taxon>
        <taxon>Bacillati</taxon>
        <taxon>Cyanobacteriota</taxon>
        <taxon>Cyanophyceae</taxon>
        <taxon>Pleurocapsales</taxon>
        <taxon>Hyellaceae</taxon>
        <taxon>Hyella</taxon>
    </lineage>
</organism>
<dbReference type="GO" id="GO:0016887">
    <property type="term" value="F:ATP hydrolysis activity"/>
    <property type="evidence" value="ECO:0007669"/>
    <property type="project" value="InterPro"/>
</dbReference>
<keyword evidence="8" id="KW-1185">Reference proteome</keyword>
<dbReference type="RefSeq" id="WP_144867665.1">
    <property type="nucleotide sequence ID" value="NZ_LR213835.1"/>
</dbReference>
<proteinExistence type="inferred from homology"/>
<evidence type="ECO:0000256" key="5">
    <source>
        <dbReference type="ARBA" id="ARBA00022840"/>
    </source>
</evidence>
<dbReference type="PROSITE" id="PS00211">
    <property type="entry name" value="ABC_TRANSPORTER_1"/>
    <property type="match status" value="1"/>
</dbReference>
<keyword evidence="7" id="KW-0378">Hydrolase</keyword>
<comment type="subcellular location">
    <subcellularLocation>
        <location evidence="1">Cell inner membrane</location>
        <topology evidence="1">Peripheral membrane protein</topology>
    </subcellularLocation>
</comment>
<name>A0A563W3Z3_9CYAN</name>
<dbReference type="PANTHER" id="PTHR42788:SF13">
    <property type="entry name" value="ALIPHATIC SULFONATES IMPORT ATP-BINDING PROTEIN SSUB"/>
    <property type="match status" value="1"/>
</dbReference>
<dbReference type="PROSITE" id="PS50893">
    <property type="entry name" value="ABC_TRANSPORTER_2"/>
    <property type="match status" value="1"/>
</dbReference>
<dbReference type="InterPro" id="IPR017871">
    <property type="entry name" value="ABC_transporter-like_CS"/>
</dbReference>
<evidence type="ECO:0000256" key="4">
    <source>
        <dbReference type="ARBA" id="ARBA00022741"/>
    </source>
</evidence>
<dbReference type="EC" id="3.6.3.36" evidence="7"/>
<dbReference type="InterPro" id="IPR027417">
    <property type="entry name" value="P-loop_NTPase"/>
</dbReference>
<accession>A0A563W3Z3</accession>
<dbReference type="Pfam" id="PF00005">
    <property type="entry name" value="ABC_tran"/>
    <property type="match status" value="1"/>
</dbReference>
<dbReference type="EMBL" id="CAACVJ010000684">
    <property type="protein sequence ID" value="VEP18367.1"/>
    <property type="molecule type" value="Genomic_DNA"/>
</dbReference>
<reference evidence="7 8" key="1">
    <citation type="submission" date="2019-01" db="EMBL/GenBank/DDBJ databases">
        <authorList>
            <person name="Brito A."/>
        </authorList>
    </citation>
    <scope>NUCLEOTIDE SEQUENCE [LARGE SCALE GENOMIC DNA]</scope>
    <source>
        <strain evidence="7">1</strain>
    </source>
</reference>
<dbReference type="OrthoDB" id="9801958at2"/>
<dbReference type="GO" id="GO:0005886">
    <property type="term" value="C:plasma membrane"/>
    <property type="evidence" value="ECO:0007669"/>
    <property type="project" value="UniProtKB-SubCell"/>
</dbReference>
<gene>
    <name evidence="7" type="primary">tauB</name>
    <name evidence="7" type="ORF">H1P_770004</name>
</gene>
<dbReference type="PANTHER" id="PTHR42788">
    <property type="entry name" value="TAURINE IMPORT ATP-BINDING PROTEIN-RELATED"/>
    <property type="match status" value="1"/>
</dbReference>
<evidence type="ECO:0000313" key="8">
    <source>
        <dbReference type="Proteomes" id="UP000320055"/>
    </source>
</evidence>
<keyword evidence="4" id="KW-0547">Nucleotide-binding</keyword>
<dbReference type="InterPro" id="IPR003593">
    <property type="entry name" value="AAA+_ATPase"/>
</dbReference>
<feature type="domain" description="ABC transporter" evidence="6">
    <location>
        <begin position="2"/>
        <end position="222"/>
    </location>
</feature>